<dbReference type="GO" id="GO:0051539">
    <property type="term" value="F:4 iron, 4 sulfur cluster binding"/>
    <property type="evidence" value="ECO:0007669"/>
    <property type="project" value="UniProtKB-KW"/>
</dbReference>
<dbReference type="PROSITE" id="PS00198">
    <property type="entry name" value="4FE4S_FER_1"/>
    <property type="match status" value="1"/>
</dbReference>
<dbReference type="PANTHER" id="PTHR24960:SF79">
    <property type="entry name" value="PHOTOSYSTEM I IRON-SULFUR CENTER"/>
    <property type="match status" value="1"/>
</dbReference>
<dbReference type="GO" id="GO:0016491">
    <property type="term" value="F:oxidoreductase activity"/>
    <property type="evidence" value="ECO:0007669"/>
    <property type="project" value="UniProtKB-KW"/>
</dbReference>
<dbReference type="InterPro" id="IPR017896">
    <property type="entry name" value="4Fe4S_Fe-S-bd"/>
</dbReference>
<dbReference type="InterPro" id="IPR050157">
    <property type="entry name" value="PSI_iron-sulfur_center"/>
</dbReference>
<proteinExistence type="predicted"/>
<dbReference type="Gene3D" id="3.30.70.20">
    <property type="match status" value="2"/>
</dbReference>
<dbReference type="PANTHER" id="PTHR24960">
    <property type="entry name" value="PHOTOSYSTEM I IRON-SULFUR CENTER-RELATED"/>
    <property type="match status" value="1"/>
</dbReference>
<feature type="domain" description="4Fe-4S ferredoxin-type" evidence="7">
    <location>
        <begin position="153"/>
        <end position="182"/>
    </location>
</feature>
<evidence type="ECO:0000256" key="2">
    <source>
        <dbReference type="ARBA" id="ARBA00022723"/>
    </source>
</evidence>
<sequence length="237" mass="26639">MCSGRVDLAHVLRAFSKGIDGVFIGGCHLNECNYITHGNYHALNMVLLCKKLMEHIGLNPQRLRIEFMSGSEGNVFVAVVNDFVRQVRELGPLGKSEGLEKEELKSKLDEVIKLVPYIKVEKREKLNARLENPEEYDQYFTSDEIDKIFTETISYYIDPEKCQACTTCARRCPVEAIISAKKQIHVIDQEKCIKCGTCFEACPSRFGAVTKISGEPVPPPLPEGERVVVKKSKEKTG</sequence>
<evidence type="ECO:0000256" key="3">
    <source>
        <dbReference type="ARBA" id="ARBA00023002"/>
    </source>
</evidence>
<reference evidence="8" key="1">
    <citation type="submission" date="2019-03" db="EMBL/GenBank/DDBJ databases">
        <authorList>
            <person name="Hao L."/>
        </authorList>
    </citation>
    <scope>NUCLEOTIDE SEQUENCE</scope>
</reference>
<protein>
    <submittedName>
        <fullName evidence="8">Coenzyme F420-reducing hydrogenase, delta subunit</fullName>
    </submittedName>
</protein>
<dbReference type="AlphaFoldDB" id="A0A485LX18"/>
<feature type="region of interest" description="Disordered" evidence="6">
    <location>
        <begin position="214"/>
        <end position="237"/>
    </location>
</feature>
<dbReference type="InterPro" id="IPR003813">
    <property type="entry name" value="MvhD/FlpD"/>
</dbReference>
<accession>A0A485LX18</accession>
<dbReference type="InterPro" id="IPR017900">
    <property type="entry name" value="4Fe4S_Fe_S_CS"/>
</dbReference>
<dbReference type="Pfam" id="PF13237">
    <property type="entry name" value="Fer4_10"/>
    <property type="match status" value="1"/>
</dbReference>
<keyword evidence="1" id="KW-0004">4Fe-4S</keyword>
<evidence type="ECO:0000313" key="8">
    <source>
        <dbReference type="EMBL" id="VFU11779.1"/>
    </source>
</evidence>
<keyword evidence="5" id="KW-0411">Iron-sulfur</keyword>
<keyword evidence="4" id="KW-0408">Iron</keyword>
<evidence type="ECO:0000256" key="1">
    <source>
        <dbReference type="ARBA" id="ARBA00022485"/>
    </source>
</evidence>
<keyword evidence="2" id="KW-0479">Metal-binding</keyword>
<dbReference type="Pfam" id="PF02662">
    <property type="entry name" value="FlpD"/>
    <property type="match status" value="1"/>
</dbReference>
<evidence type="ECO:0000256" key="4">
    <source>
        <dbReference type="ARBA" id="ARBA00023004"/>
    </source>
</evidence>
<keyword evidence="3" id="KW-0560">Oxidoreductase</keyword>
<dbReference type="SUPFAM" id="SSF54862">
    <property type="entry name" value="4Fe-4S ferredoxins"/>
    <property type="match status" value="1"/>
</dbReference>
<evidence type="ECO:0000259" key="7">
    <source>
        <dbReference type="PROSITE" id="PS51379"/>
    </source>
</evidence>
<evidence type="ECO:0000256" key="5">
    <source>
        <dbReference type="ARBA" id="ARBA00023014"/>
    </source>
</evidence>
<dbReference type="PROSITE" id="PS51379">
    <property type="entry name" value="4FE4S_FER_2"/>
    <property type="match status" value="2"/>
</dbReference>
<name>A0A485LX18_9ZZZZ</name>
<evidence type="ECO:0000256" key="6">
    <source>
        <dbReference type="SAM" id="MobiDB-lite"/>
    </source>
</evidence>
<feature type="domain" description="4Fe-4S ferredoxin-type" evidence="7">
    <location>
        <begin position="183"/>
        <end position="215"/>
    </location>
</feature>
<dbReference type="GO" id="GO:0046872">
    <property type="term" value="F:metal ion binding"/>
    <property type="evidence" value="ECO:0007669"/>
    <property type="project" value="UniProtKB-KW"/>
</dbReference>
<gene>
    <name evidence="8" type="primary">MvhD</name>
    <name evidence="8" type="ORF">SCFA_1370002</name>
</gene>
<dbReference type="EMBL" id="CAADRN010000043">
    <property type="protein sequence ID" value="VFU11779.1"/>
    <property type="molecule type" value="Genomic_DNA"/>
</dbReference>
<organism evidence="8">
    <name type="scientific">anaerobic digester metagenome</name>
    <dbReference type="NCBI Taxonomy" id="1263854"/>
    <lineage>
        <taxon>unclassified sequences</taxon>
        <taxon>metagenomes</taxon>
        <taxon>ecological metagenomes</taxon>
    </lineage>
</organism>